<sequence length="399" mass="43101">MVAETKLYDQLVKLTCCIGISPSATQDEIKKAYRKAALKWHPDKNKDNPSASEKFKEVSQAYEILSDPEKRKTYDQFGLEFLLRGGAPPPDGAAGENPFAGAGGFPFTSAGGMPGGTRTFHFSTGGGGGGGGFHFSNPESIFSEFFRNGGGMGGGDDDDMGGFSQFGMGGMPGGMGGMGGMPGARKRGPGASRFDGARRAPTPEVTVVERPLPVSLEELFTGTTKKMKIKRKTYDQTTGKQMQQDRILEVPIKKGLKAGSKIKFSDVGDQVEGGTQDLHFIVTEVRMMCSFSSSRHRANFAWKPHPLFTREGDDIKHTIELELKEALTGWKRTVQTIDGKQLSVGSGGPTGPTFTERFPNLGMPKSKKPGERGDFVVGVKIKFPTTLTSQQKEQLKQIL</sequence>
<dbReference type="Pfam" id="PF01556">
    <property type="entry name" value="DnaJ_C"/>
    <property type="match status" value="1"/>
</dbReference>
<evidence type="ECO:0000313" key="5">
    <source>
        <dbReference type="Proteomes" id="UP000799440"/>
    </source>
</evidence>
<dbReference type="FunFam" id="1.10.287.110:FF:000136">
    <property type="entry name" value="DnaJ domain-containing protein Psi"/>
    <property type="match status" value="1"/>
</dbReference>
<reference evidence="4" key="1">
    <citation type="journal article" date="2020" name="Stud. Mycol.">
        <title>101 Dothideomycetes genomes: a test case for predicting lifestyles and emergence of pathogens.</title>
        <authorList>
            <person name="Haridas S."/>
            <person name="Albert R."/>
            <person name="Binder M."/>
            <person name="Bloem J."/>
            <person name="Labutti K."/>
            <person name="Salamov A."/>
            <person name="Andreopoulos B."/>
            <person name="Baker S."/>
            <person name="Barry K."/>
            <person name="Bills G."/>
            <person name="Bluhm B."/>
            <person name="Cannon C."/>
            <person name="Castanera R."/>
            <person name="Culley D."/>
            <person name="Daum C."/>
            <person name="Ezra D."/>
            <person name="Gonzalez J."/>
            <person name="Henrissat B."/>
            <person name="Kuo A."/>
            <person name="Liang C."/>
            <person name="Lipzen A."/>
            <person name="Lutzoni F."/>
            <person name="Magnuson J."/>
            <person name="Mondo S."/>
            <person name="Nolan M."/>
            <person name="Ohm R."/>
            <person name="Pangilinan J."/>
            <person name="Park H.-J."/>
            <person name="Ramirez L."/>
            <person name="Alfaro M."/>
            <person name="Sun H."/>
            <person name="Tritt A."/>
            <person name="Yoshinaga Y."/>
            <person name="Zwiers L.-H."/>
            <person name="Turgeon B."/>
            <person name="Goodwin S."/>
            <person name="Spatafora J."/>
            <person name="Crous P."/>
            <person name="Grigoriev I."/>
        </authorList>
    </citation>
    <scope>NUCLEOTIDE SEQUENCE</scope>
    <source>
        <strain evidence="4">CBS 119925</strain>
    </source>
</reference>
<dbReference type="GO" id="GO:0005829">
    <property type="term" value="C:cytosol"/>
    <property type="evidence" value="ECO:0007669"/>
    <property type="project" value="TreeGrafter"/>
</dbReference>
<dbReference type="PANTHER" id="PTHR24078:SF553">
    <property type="entry name" value="DNAJ HOMOLOG SUBFAMILY B MEMBER 5"/>
    <property type="match status" value="1"/>
</dbReference>
<feature type="region of interest" description="Disordered" evidence="2">
    <location>
        <begin position="341"/>
        <end position="369"/>
    </location>
</feature>
<dbReference type="FunFam" id="2.60.260.20:FF:000002">
    <property type="entry name" value="Dnaj homolog subfamily b member"/>
    <property type="match status" value="1"/>
</dbReference>
<dbReference type="OrthoDB" id="550424at2759"/>
<gene>
    <name evidence="4" type="ORF">M011DRAFT_396561</name>
</gene>
<evidence type="ECO:0000313" key="4">
    <source>
        <dbReference type="EMBL" id="KAF2750274.1"/>
    </source>
</evidence>
<evidence type="ECO:0000259" key="3">
    <source>
        <dbReference type="PROSITE" id="PS50076"/>
    </source>
</evidence>
<dbReference type="GO" id="GO:0051087">
    <property type="term" value="F:protein-folding chaperone binding"/>
    <property type="evidence" value="ECO:0007669"/>
    <property type="project" value="TreeGrafter"/>
</dbReference>
<dbReference type="InterPro" id="IPR051339">
    <property type="entry name" value="DnaJ_subfamily_B"/>
</dbReference>
<dbReference type="InterPro" id="IPR002939">
    <property type="entry name" value="DnaJ_C"/>
</dbReference>
<dbReference type="GO" id="GO:0006413">
    <property type="term" value="P:translational initiation"/>
    <property type="evidence" value="ECO:0007669"/>
    <property type="project" value="TreeGrafter"/>
</dbReference>
<dbReference type="PROSITE" id="PS50076">
    <property type="entry name" value="DNAJ_2"/>
    <property type="match status" value="1"/>
</dbReference>
<keyword evidence="1" id="KW-0143">Chaperone</keyword>
<evidence type="ECO:0000256" key="2">
    <source>
        <dbReference type="SAM" id="MobiDB-lite"/>
    </source>
</evidence>
<dbReference type="Gene3D" id="2.60.260.20">
    <property type="entry name" value="Urease metallochaperone UreE, N-terminal domain"/>
    <property type="match status" value="2"/>
</dbReference>
<dbReference type="GO" id="GO:0051082">
    <property type="term" value="F:unfolded protein binding"/>
    <property type="evidence" value="ECO:0007669"/>
    <property type="project" value="InterPro"/>
</dbReference>
<dbReference type="Gene3D" id="1.10.287.110">
    <property type="entry name" value="DnaJ domain"/>
    <property type="match status" value="1"/>
</dbReference>
<dbReference type="SMART" id="SM00271">
    <property type="entry name" value="DnaJ"/>
    <property type="match status" value="1"/>
</dbReference>
<organism evidence="4 5">
    <name type="scientific">Sporormia fimetaria CBS 119925</name>
    <dbReference type="NCBI Taxonomy" id="1340428"/>
    <lineage>
        <taxon>Eukaryota</taxon>
        <taxon>Fungi</taxon>
        <taxon>Dikarya</taxon>
        <taxon>Ascomycota</taxon>
        <taxon>Pezizomycotina</taxon>
        <taxon>Dothideomycetes</taxon>
        <taxon>Pleosporomycetidae</taxon>
        <taxon>Pleosporales</taxon>
        <taxon>Sporormiaceae</taxon>
        <taxon>Sporormia</taxon>
    </lineage>
</organism>
<dbReference type="CDD" id="cd06257">
    <property type="entry name" value="DnaJ"/>
    <property type="match status" value="1"/>
</dbReference>
<dbReference type="SUPFAM" id="SSF46565">
    <property type="entry name" value="Chaperone J-domain"/>
    <property type="match status" value="1"/>
</dbReference>
<accession>A0A6A6VKM2</accession>
<dbReference type="PANTHER" id="PTHR24078">
    <property type="entry name" value="DNAJ HOMOLOG SUBFAMILY C MEMBER"/>
    <property type="match status" value="1"/>
</dbReference>
<evidence type="ECO:0000256" key="1">
    <source>
        <dbReference type="ARBA" id="ARBA00023186"/>
    </source>
</evidence>
<dbReference type="PRINTS" id="PR00625">
    <property type="entry name" value="JDOMAIN"/>
</dbReference>
<dbReference type="SUPFAM" id="SSF49493">
    <property type="entry name" value="HSP40/DnaJ peptide-binding domain"/>
    <property type="match status" value="2"/>
</dbReference>
<dbReference type="FunFam" id="2.60.260.20:FF:000013">
    <property type="entry name" value="DnaJ subfamily B member 11"/>
    <property type="match status" value="1"/>
</dbReference>
<dbReference type="PROSITE" id="PS00636">
    <property type="entry name" value="DNAJ_1"/>
    <property type="match status" value="1"/>
</dbReference>
<dbReference type="Pfam" id="PF00226">
    <property type="entry name" value="DnaJ"/>
    <property type="match status" value="1"/>
</dbReference>
<dbReference type="AlphaFoldDB" id="A0A6A6VKM2"/>
<dbReference type="GO" id="GO:0006457">
    <property type="term" value="P:protein folding"/>
    <property type="evidence" value="ECO:0007669"/>
    <property type="project" value="InterPro"/>
</dbReference>
<dbReference type="EMBL" id="MU006564">
    <property type="protein sequence ID" value="KAF2750274.1"/>
    <property type="molecule type" value="Genomic_DNA"/>
</dbReference>
<dbReference type="InterPro" id="IPR008971">
    <property type="entry name" value="HSP40/DnaJ_pept-bd"/>
</dbReference>
<proteinExistence type="predicted"/>
<name>A0A6A6VKM2_9PLEO</name>
<feature type="domain" description="J" evidence="3">
    <location>
        <begin position="13"/>
        <end position="78"/>
    </location>
</feature>
<dbReference type="InterPro" id="IPR018253">
    <property type="entry name" value="DnaJ_domain_CS"/>
</dbReference>
<dbReference type="InterPro" id="IPR036869">
    <property type="entry name" value="J_dom_sf"/>
</dbReference>
<protein>
    <submittedName>
        <fullName evidence="4">DnaJ-domain-containing protein</fullName>
    </submittedName>
</protein>
<dbReference type="InterPro" id="IPR001623">
    <property type="entry name" value="DnaJ_domain"/>
</dbReference>
<dbReference type="Proteomes" id="UP000799440">
    <property type="component" value="Unassembled WGS sequence"/>
</dbReference>
<keyword evidence="5" id="KW-1185">Reference proteome</keyword>
<dbReference type="CDD" id="cd10747">
    <property type="entry name" value="DnaJ_C"/>
    <property type="match status" value="1"/>
</dbReference>